<proteinExistence type="predicted"/>
<dbReference type="Proteomes" id="UP001428341">
    <property type="component" value="Unassembled WGS sequence"/>
</dbReference>
<gene>
    <name evidence="2" type="ORF">WN944_006530</name>
</gene>
<protein>
    <recommendedName>
        <fullName evidence="1">DUF4218 domain-containing protein</fullName>
    </recommendedName>
</protein>
<sequence>MFDCIYKEMKKLKGYVRNCARPEGCIVKYYLADECMSYFSRCIEKVADMDCHQRRNEKYMHDMILEGRPISKGSIIELTDERLESAHRYVLFNTAEVEPYLHLHLAELKHLDKRLSRNEGLLWKRHSEEFSSWFEQKFIIKHAVRGLILIHFSNSVRSLLLGTLGKYHVCPRDLNDVTSENPYQSCNEENLTKKKRGPIVCHDVANEDGKKIVLELNNLGQPIGKSVVLYSSFYGSLVKEAVSINCDDWRYVPKQQKALLLRALEQKFVLEGDAIKKYTLQMMGKVWRAHKSRLTKKLDARPSLVKPAEWETFIKKKTSKAFMEMYEVETNLDLSEAQSKFVKNDILSKLIAPEQGGCVRGQGAGVTLSKLEAISQQTKKEAKMQEQIDTLQDTMKQMQGFMDDQNKLIQSLMNKLVIASTLLNVTLITLQHVSPNWKGQKCKLLNWLEVDEVVSIGRWVTNDPNATVHCVALGKNASRVWVDEMILMGLRVVFWLDDFDGSNGIYHCWSDYWYLLNLAFTILNDVYCNARSSFGH</sequence>
<evidence type="ECO:0000259" key="1">
    <source>
        <dbReference type="Pfam" id="PF13960"/>
    </source>
</evidence>
<comment type="caution">
    <text evidence="2">The sequence shown here is derived from an EMBL/GenBank/DDBJ whole genome shotgun (WGS) entry which is preliminary data.</text>
</comment>
<name>A0AAP0MM05_9ROSI</name>
<evidence type="ECO:0000313" key="3">
    <source>
        <dbReference type="Proteomes" id="UP001428341"/>
    </source>
</evidence>
<dbReference type="PANTHER" id="PTHR48258">
    <property type="entry name" value="DUF4218 DOMAIN-CONTAINING PROTEIN-RELATED"/>
    <property type="match status" value="1"/>
</dbReference>
<dbReference type="EMBL" id="JBCGBO010000003">
    <property type="protein sequence ID" value="KAK9214537.1"/>
    <property type="molecule type" value="Genomic_DNA"/>
</dbReference>
<keyword evidence="3" id="KW-1185">Reference proteome</keyword>
<dbReference type="InterPro" id="IPR025452">
    <property type="entry name" value="DUF4218"/>
</dbReference>
<dbReference type="Pfam" id="PF13960">
    <property type="entry name" value="DUF4218"/>
    <property type="match status" value="1"/>
</dbReference>
<evidence type="ECO:0000313" key="2">
    <source>
        <dbReference type="EMBL" id="KAK9214537.1"/>
    </source>
</evidence>
<feature type="domain" description="DUF4218" evidence="1">
    <location>
        <begin position="7"/>
        <end position="56"/>
    </location>
</feature>
<dbReference type="PANTHER" id="PTHR48258:SF3">
    <property type="entry name" value="FK506-BINDING PROTEIN 4-LIKE ISOFORM X1"/>
    <property type="match status" value="1"/>
</dbReference>
<reference evidence="2 3" key="1">
    <citation type="submission" date="2024-05" db="EMBL/GenBank/DDBJ databases">
        <title>Haplotype-resolved chromosome-level genome assembly of Huyou (Citrus changshanensis).</title>
        <authorList>
            <person name="Miao C."/>
            <person name="Chen W."/>
            <person name="Wu Y."/>
            <person name="Wang L."/>
            <person name="Zhao S."/>
            <person name="Grierson D."/>
            <person name="Xu C."/>
            <person name="Chen K."/>
        </authorList>
    </citation>
    <scope>NUCLEOTIDE SEQUENCE [LARGE SCALE GENOMIC DNA]</scope>
    <source>
        <strain evidence="2">01-14</strain>
        <tissue evidence="2">Leaf</tissue>
    </source>
</reference>
<dbReference type="AlphaFoldDB" id="A0AAP0MM05"/>
<organism evidence="2 3">
    <name type="scientific">Citrus x changshan-huyou</name>
    <dbReference type="NCBI Taxonomy" id="2935761"/>
    <lineage>
        <taxon>Eukaryota</taxon>
        <taxon>Viridiplantae</taxon>
        <taxon>Streptophyta</taxon>
        <taxon>Embryophyta</taxon>
        <taxon>Tracheophyta</taxon>
        <taxon>Spermatophyta</taxon>
        <taxon>Magnoliopsida</taxon>
        <taxon>eudicotyledons</taxon>
        <taxon>Gunneridae</taxon>
        <taxon>Pentapetalae</taxon>
        <taxon>rosids</taxon>
        <taxon>malvids</taxon>
        <taxon>Sapindales</taxon>
        <taxon>Rutaceae</taxon>
        <taxon>Aurantioideae</taxon>
        <taxon>Citrus</taxon>
    </lineage>
</organism>
<accession>A0AAP0MM05</accession>